<comment type="caution">
    <text evidence="1">The sequence shown here is derived from an EMBL/GenBank/DDBJ whole genome shotgun (WGS) entry which is preliminary data.</text>
</comment>
<proteinExistence type="predicted"/>
<sequence>MSNYSFQVRTGIADSASHKNLLLQISSNCAIYWIKGQQDPQLLKCQFLRHQTQIESVAKVSPTICWSCRGCEQNLCQFQVSFKLKSGQPRPALERAGAILPNILFGCLDTPPHQTFCYSYS</sequence>
<protein>
    <submittedName>
        <fullName evidence="1">Uncharacterized protein</fullName>
    </submittedName>
</protein>
<reference evidence="1 2" key="1">
    <citation type="journal article" date="2022" name="Nat. Ecol. Evol.">
        <title>A masculinizing supergene underlies an exaggerated male reproductive morph in a spider.</title>
        <authorList>
            <person name="Hendrickx F."/>
            <person name="De Corte Z."/>
            <person name="Sonet G."/>
            <person name="Van Belleghem S.M."/>
            <person name="Kostlbacher S."/>
            <person name="Vangestel C."/>
        </authorList>
    </citation>
    <scope>NUCLEOTIDE SEQUENCE [LARGE SCALE GENOMIC DNA]</scope>
    <source>
        <strain evidence="1">W744_W776</strain>
    </source>
</reference>
<gene>
    <name evidence="1" type="ORF">JTE90_026879</name>
</gene>
<accession>A0AAV6TT16</accession>
<organism evidence="1 2">
    <name type="scientific">Oedothorax gibbosus</name>
    <dbReference type="NCBI Taxonomy" id="931172"/>
    <lineage>
        <taxon>Eukaryota</taxon>
        <taxon>Metazoa</taxon>
        <taxon>Ecdysozoa</taxon>
        <taxon>Arthropoda</taxon>
        <taxon>Chelicerata</taxon>
        <taxon>Arachnida</taxon>
        <taxon>Araneae</taxon>
        <taxon>Araneomorphae</taxon>
        <taxon>Entelegynae</taxon>
        <taxon>Araneoidea</taxon>
        <taxon>Linyphiidae</taxon>
        <taxon>Erigoninae</taxon>
        <taxon>Oedothorax</taxon>
    </lineage>
</organism>
<dbReference type="AlphaFoldDB" id="A0AAV6TT16"/>
<name>A0AAV6TT16_9ARAC</name>
<evidence type="ECO:0000313" key="1">
    <source>
        <dbReference type="EMBL" id="KAG8174556.1"/>
    </source>
</evidence>
<evidence type="ECO:0000313" key="2">
    <source>
        <dbReference type="Proteomes" id="UP000827092"/>
    </source>
</evidence>
<dbReference type="Proteomes" id="UP000827092">
    <property type="component" value="Unassembled WGS sequence"/>
</dbReference>
<dbReference type="EMBL" id="JAFNEN010001189">
    <property type="protein sequence ID" value="KAG8174556.1"/>
    <property type="molecule type" value="Genomic_DNA"/>
</dbReference>
<keyword evidence="2" id="KW-1185">Reference proteome</keyword>